<dbReference type="EMBL" id="JACIDU010000020">
    <property type="protein sequence ID" value="MBB4105413.1"/>
    <property type="molecule type" value="Genomic_DNA"/>
</dbReference>
<dbReference type="GO" id="GO:0015199">
    <property type="term" value="F:amino-acid betaine transmembrane transporter activity"/>
    <property type="evidence" value="ECO:0007669"/>
    <property type="project" value="TreeGrafter"/>
</dbReference>
<dbReference type="SUPFAM" id="SSF103481">
    <property type="entry name" value="Multidrug resistance efflux transporter EmrE"/>
    <property type="match status" value="1"/>
</dbReference>
<dbReference type="InterPro" id="IPR000390">
    <property type="entry name" value="Small_drug/metabolite_transptr"/>
</dbReference>
<feature type="transmembrane region" description="Helical" evidence="9">
    <location>
        <begin position="6"/>
        <end position="25"/>
    </location>
</feature>
<dbReference type="FunFam" id="1.10.3730.20:FF:000001">
    <property type="entry name" value="Quaternary ammonium compound resistance transporter SugE"/>
    <property type="match status" value="1"/>
</dbReference>
<accession>A0A7W6P376</accession>
<dbReference type="GO" id="GO:0015297">
    <property type="term" value="F:antiporter activity"/>
    <property type="evidence" value="ECO:0007669"/>
    <property type="project" value="TreeGrafter"/>
</dbReference>
<evidence type="ECO:0000256" key="8">
    <source>
        <dbReference type="RuleBase" id="RU003942"/>
    </source>
</evidence>
<dbReference type="InterPro" id="IPR045324">
    <property type="entry name" value="Small_multidrug_res"/>
</dbReference>
<dbReference type="GO" id="GO:1990961">
    <property type="term" value="P:xenobiotic detoxification by transmembrane export across the plasma membrane"/>
    <property type="evidence" value="ECO:0007669"/>
    <property type="project" value="UniProtKB-ARBA"/>
</dbReference>
<dbReference type="GO" id="GO:0031460">
    <property type="term" value="P:glycine betaine transport"/>
    <property type="evidence" value="ECO:0007669"/>
    <property type="project" value="TreeGrafter"/>
</dbReference>
<keyword evidence="3" id="KW-1003">Cell membrane</keyword>
<dbReference type="GO" id="GO:0015220">
    <property type="term" value="F:choline transmembrane transporter activity"/>
    <property type="evidence" value="ECO:0007669"/>
    <property type="project" value="TreeGrafter"/>
</dbReference>
<evidence type="ECO:0000256" key="5">
    <source>
        <dbReference type="ARBA" id="ARBA00022989"/>
    </source>
</evidence>
<evidence type="ECO:0000256" key="3">
    <source>
        <dbReference type="ARBA" id="ARBA00022475"/>
    </source>
</evidence>
<evidence type="ECO:0000313" key="10">
    <source>
        <dbReference type="EMBL" id="MBB4105413.1"/>
    </source>
</evidence>
<dbReference type="PANTHER" id="PTHR30561">
    <property type="entry name" value="SMR FAMILY PROTON-DEPENDENT DRUG EFFLUX TRANSPORTER SUGE"/>
    <property type="match status" value="1"/>
</dbReference>
<evidence type="ECO:0000256" key="2">
    <source>
        <dbReference type="ARBA" id="ARBA00022448"/>
    </source>
</evidence>
<evidence type="ECO:0000256" key="7">
    <source>
        <dbReference type="ARBA" id="ARBA00038032"/>
    </source>
</evidence>
<dbReference type="GO" id="GO:0005886">
    <property type="term" value="C:plasma membrane"/>
    <property type="evidence" value="ECO:0007669"/>
    <property type="project" value="UniProtKB-SubCell"/>
</dbReference>
<keyword evidence="11" id="KW-1185">Reference proteome</keyword>
<evidence type="ECO:0000256" key="9">
    <source>
        <dbReference type="SAM" id="Phobius"/>
    </source>
</evidence>
<comment type="caution">
    <text evidence="10">The sequence shown here is derived from an EMBL/GenBank/DDBJ whole genome shotgun (WGS) entry which is preliminary data.</text>
</comment>
<protein>
    <submittedName>
        <fullName evidence="10">Small multidrug resistance pump</fullName>
    </submittedName>
</protein>
<comment type="similarity">
    <text evidence="7 8">Belongs to the drug/metabolite transporter (DMT) superfamily. Small multidrug resistance (SMR) (TC 2.A.7.1) family.</text>
</comment>
<evidence type="ECO:0000256" key="4">
    <source>
        <dbReference type="ARBA" id="ARBA00022692"/>
    </source>
</evidence>
<dbReference type="Proteomes" id="UP000584824">
    <property type="component" value="Unassembled WGS sequence"/>
</dbReference>
<dbReference type="Pfam" id="PF00893">
    <property type="entry name" value="Multi_Drug_Res"/>
    <property type="match status" value="1"/>
</dbReference>
<dbReference type="AlphaFoldDB" id="A0A7W6P376"/>
<dbReference type="InterPro" id="IPR037185">
    <property type="entry name" value="EmrE-like"/>
</dbReference>
<proteinExistence type="inferred from homology"/>
<keyword evidence="6 9" id="KW-0472">Membrane</keyword>
<comment type="subcellular location">
    <subcellularLocation>
        <location evidence="1 8">Cell membrane</location>
        <topology evidence="1 8">Multi-pass membrane protein</topology>
    </subcellularLocation>
</comment>
<organism evidence="10 11">
    <name type="scientific">Allorhizobium borbori</name>
    <dbReference type="NCBI Taxonomy" id="485907"/>
    <lineage>
        <taxon>Bacteria</taxon>
        <taxon>Pseudomonadati</taxon>
        <taxon>Pseudomonadota</taxon>
        <taxon>Alphaproteobacteria</taxon>
        <taxon>Hyphomicrobiales</taxon>
        <taxon>Rhizobiaceae</taxon>
        <taxon>Rhizobium/Agrobacterium group</taxon>
        <taxon>Allorhizobium</taxon>
    </lineage>
</organism>
<evidence type="ECO:0000256" key="1">
    <source>
        <dbReference type="ARBA" id="ARBA00004651"/>
    </source>
</evidence>
<dbReference type="RefSeq" id="WP_183794871.1">
    <property type="nucleotide sequence ID" value="NZ_JACIDU010000020.1"/>
</dbReference>
<sequence>MPNLLYAYGVLALAIVFEVTATTLLQKSEQFTRPLPTAGMVIFYVLSFYLMSQSLKVLPLGIAYAVWCGFGIILTAGIGVFVLKQGLDFYAVLGIGMILGGVLVLNLLSNSTGHS</sequence>
<gene>
    <name evidence="10" type="ORF">GGQ66_004000</name>
</gene>
<reference evidence="10 11" key="1">
    <citation type="submission" date="2020-08" db="EMBL/GenBank/DDBJ databases">
        <title>Genomic Encyclopedia of Type Strains, Phase IV (KMG-IV): sequencing the most valuable type-strain genomes for metagenomic binning, comparative biology and taxonomic classification.</title>
        <authorList>
            <person name="Goeker M."/>
        </authorList>
    </citation>
    <scope>NUCLEOTIDE SEQUENCE [LARGE SCALE GENOMIC DNA]</scope>
    <source>
        <strain evidence="10 11">DSM 26385</strain>
    </source>
</reference>
<evidence type="ECO:0000313" key="11">
    <source>
        <dbReference type="Proteomes" id="UP000584824"/>
    </source>
</evidence>
<feature type="transmembrane region" description="Helical" evidence="9">
    <location>
        <begin position="37"/>
        <end position="55"/>
    </location>
</feature>
<feature type="transmembrane region" description="Helical" evidence="9">
    <location>
        <begin position="90"/>
        <end position="109"/>
    </location>
</feature>
<keyword evidence="5 9" id="KW-1133">Transmembrane helix</keyword>
<dbReference type="Gene3D" id="1.10.3730.20">
    <property type="match status" value="1"/>
</dbReference>
<evidence type="ECO:0000256" key="6">
    <source>
        <dbReference type="ARBA" id="ARBA00023136"/>
    </source>
</evidence>
<feature type="transmembrane region" description="Helical" evidence="9">
    <location>
        <begin position="61"/>
        <end position="83"/>
    </location>
</feature>
<keyword evidence="2" id="KW-0813">Transport</keyword>
<keyword evidence="4 8" id="KW-0812">Transmembrane</keyword>
<name>A0A7W6P376_9HYPH</name>
<dbReference type="PANTHER" id="PTHR30561:SF1">
    <property type="entry name" value="MULTIDRUG TRANSPORTER EMRE"/>
    <property type="match status" value="1"/>
</dbReference>